<gene>
    <name evidence="1" type="ORF">NPE20_19885</name>
</gene>
<keyword evidence="2" id="KW-1185">Reference proteome</keyword>
<comment type="caution">
    <text evidence="1">The sequence shown here is derived from an EMBL/GenBank/DDBJ whole genome shotgun (WGS) entry which is preliminary data.</text>
</comment>
<dbReference type="Proteomes" id="UP001204376">
    <property type="component" value="Unassembled WGS sequence"/>
</dbReference>
<organism evidence="1 2">
    <name type="scientific">Mucilaginibacter aquariorum</name>
    <dbReference type="NCBI Taxonomy" id="2967225"/>
    <lineage>
        <taxon>Bacteria</taxon>
        <taxon>Pseudomonadati</taxon>
        <taxon>Bacteroidota</taxon>
        <taxon>Sphingobacteriia</taxon>
        <taxon>Sphingobacteriales</taxon>
        <taxon>Sphingobacteriaceae</taxon>
        <taxon>Mucilaginibacter</taxon>
    </lineage>
</organism>
<proteinExistence type="predicted"/>
<evidence type="ECO:0000313" key="2">
    <source>
        <dbReference type="Proteomes" id="UP001204376"/>
    </source>
</evidence>
<evidence type="ECO:0008006" key="3">
    <source>
        <dbReference type="Google" id="ProtNLM"/>
    </source>
</evidence>
<dbReference type="RefSeq" id="WP_256540438.1">
    <property type="nucleotide sequence ID" value="NZ_JANHOH010000006.1"/>
</dbReference>
<reference evidence="1 2" key="1">
    <citation type="submission" date="2022-07" db="EMBL/GenBank/DDBJ databases">
        <title>Mucilaginibacter sp. JC4.</title>
        <authorList>
            <person name="Le V."/>
            <person name="Ko S.-R."/>
            <person name="Ahn C.-Y."/>
            <person name="Oh H.-M."/>
        </authorList>
    </citation>
    <scope>NUCLEOTIDE SEQUENCE [LARGE SCALE GENOMIC DNA]</scope>
    <source>
        <strain evidence="1 2">JC4</strain>
    </source>
</reference>
<protein>
    <recommendedName>
        <fullName evidence="3">DUF4397 domain-containing protein</fullName>
    </recommendedName>
</protein>
<name>A0ABT1T6L1_9SPHI</name>
<dbReference type="EMBL" id="JANHOH010000006">
    <property type="protein sequence ID" value="MCQ6960251.1"/>
    <property type="molecule type" value="Genomic_DNA"/>
</dbReference>
<accession>A0ABT1T6L1</accession>
<sequence>MKKLIYILILFSACKSPEKKVVTTAKEAKPIDTVYIEKDTTKDYYHTVYVEKDRSAKHYKALLDFKYDHDDSIAYNAGYKVLKVRYPKPLKKYNIAGLPKEWLPLYLYKGSYYLYSPCNAANIGMRVLTDSTLTYYSMEGPEPKPILNFKKLNANKYALKSLPIYQFVKSSNITIYIIDPEKMIAVWDDKNLPEPYRYQLYVAKENAGNFDMVVNQSVNPKLPEYQFDKINFKALLKGK</sequence>
<evidence type="ECO:0000313" key="1">
    <source>
        <dbReference type="EMBL" id="MCQ6960251.1"/>
    </source>
</evidence>